<dbReference type="InterPro" id="IPR050660">
    <property type="entry name" value="NEK_Ser/Thr_kinase"/>
</dbReference>
<protein>
    <recommendedName>
        <fullName evidence="1">non-specific serine/threonine protein kinase</fullName>
        <ecNumber evidence="1">2.7.11.1</ecNumber>
    </recommendedName>
</protein>
<evidence type="ECO:0000313" key="11">
    <source>
        <dbReference type="EMBL" id="KFE63730.1"/>
    </source>
</evidence>
<feature type="region of interest" description="Disordered" evidence="9">
    <location>
        <begin position="445"/>
        <end position="464"/>
    </location>
</feature>
<evidence type="ECO:0000256" key="7">
    <source>
        <dbReference type="ARBA" id="ARBA00047899"/>
    </source>
</evidence>
<keyword evidence="4" id="KW-0547">Nucleotide-binding</keyword>
<evidence type="ECO:0000256" key="5">
    <source>
        <dbReference type="ARBA" id="ARBA00022777"/>
    </source>
</evidence>
<dbReference type="GO" id="GO:0005524">
    <property type="term" value="F:ATP binding"/>
    <property type="evidence" value="ECO:0007669"/>
    <property type="project" value="UniProtKB-KW"/>
</dbReference>
<dbReference type="EMBL" id="JMCB01000016">
    <property type="protein sequence ID" value="KFE63730.1"/>
    <property type="molecule type" value="Genomic_DNA"/>
</dbReference>
<dbReference type="PANTHER" id="PTHR43671:SF98">
    <property type="entry name" value="SERINE_THREONINE-PROTEIN KINASE NEK11"/>
    <property type="match status" value="1"/>
</dbReference>
<reference evidence="11 12" key="1">
    <citation type="submission" date="2014-04" db="EMBL/GenBank/DDBJ databases">
        <title>Genome assembly of Hyalangium minutum DSM 14724.</title>
        <authorList>
            <person name="Sharma G."/>
            <person name="Subramanian S."/>
        </authorList>
    </citation>
    <scope>NUCLEOTIDE SEQUENCE [LARGE SCALE GENOMIC DNA]</scope>
    <source>
        <strain evidence="11 12">DSM 14724</strain>
    </source>
</reference>
<dbReference type="SUPFAM" id="SSF56112">
    <property type="entry name" value="Protein kinase-like (PK-like)"/>
    <property type="match status" value="1"/>
</dbReference>
<evidence type="ECO:0000256" key="6">
    <source>
        <dbReference type="ARBA" id="ARBA00022840"/>
    </source>
</evidence>
<gene>
    <name evidence="11" type="ORF">DB31_2498</name>
</gene>
<dbReference type="GO" id="GO:0004674">
    <property type="term" value="F:protein serine/threonine kinase activity"/>
    <property type="evidence" value="ECO:0007669"/>
    <property type="project" value="UniProtKB-KW"/>
</dbReference>
<dbReference type="PROSITE" id="PS50011">
    <property type="entry name" value="PROTEIN_KINASE_DOM"/>
    <property type="match status" value="1"/>
</dbReference>
<feature type="region of interest" description="Disordered" evidence="9">
    <location>
        <begin position="348"/>
        <end position="411"/>
    </location>
</feature>
<organism evidence="11 12">
    <name type="scientific">Hyalangium minutum</name>
    <dbReference type="NCBI Taxonomy" id="394096"/>
    <lineage>
        <taxon>Bacteria</taxon>
        <taxon>Pseudomonadati</taxon>
        <taxon>Myxococcota</taxon>
        <taxon>Myxococcia</taxon>
        <taxon>Myxococcales</taxon>
        <taxon>Cystobacterineae</taxon>
        <taxon>Archangiaceae</taxon>
        <taxon>Hyalangium</taxon>
    </lineage>
</organism>
<feature type="domain" description="Protein kinase" evidence="10">
    <location>
        <begin position="23"/>
        <end position="296"/>
    </location>
</feature>
<evidence type="ECO:0000256" key="2">
    <source>
        <dbReference type="ARBA" id="ARBA00022527"/>
    </source>
</evidence>
<sequence length="464" mass="50622">MERASEPTGLLFGPPLGTRVHDWLLVDYHGHGAYGVVYRAVRIGQASAGPVALKMAMRPWDPRFMREVGLLSLVHHPSIPRLLGHGFWRHPSGTFFPYIIMEWIQGTPLYTWALEHHPTNLQVLQMLAQLARALEATHAAGAVHRDVKGDNMLVRHSDGQAVLTDFGAGNYPCAARLTWEPLPPGTPPYRSPEAWLFERRSEHSQDAHYVAGPADDVYALGVTAYRLVTGEYPFTAGLLQDDAGAWTLDALPLPSPQELNPRLDAQLSALIVRMLSVSPEARGTARELAEALEAAASCVEKQAGGSRIPPRVGGRSWSIRSAWVLAGALLVLWAWKAVHAPSHIESVEEPVASLSKRTERDTANLGETTPQPQPPPEQSSSQPKTISQAPPPEPFPGQLTPDAKGRCPGSKQISLNGGCWVEVPTKDAEECEKNSLVFIKGRCYAPSMGTRRKPPPTSAPPDFR</sequence>
<dbReference type="EC" id="2.7.11.1" evidence="1"/>
<evidence type="ECO:0000256" key="4">
    <source>
        <dbReference type="ARBA" id="ARBA00022741"/>
    </source>
</evidence>
<dbReference type="AlphaFoldDB" id="A0A085W7R7"/>
<comment type="caution">
    <text evidence="11">The sequence shown here is derived from an EMBL/GenBank/DDBJ whole genome shotgun (WGS) entry which is preliminary data.</text>
</comment>
<dbReference type="CDD" id="cd14014">
    <property type="entry name" value="STKc_PknB_like"/>
    <property type="match status" value="1"/>
</dbReference>
<name>A0A085W7R7_9BACT</name>
<dbReference type="SMART" id="SM00220">
    <property type="entry name" value="S_TKc"/>
    <property type="match status" value="1"/>
</dbReference>
<dbReference type="Pfam" id="PF00069">
    <property type="entry name" value="Pkinase"/>
    <property type="match status" value="1"/>
</dbReference>
<dbReference type="RefSeq" id="WP_044195502.1">
    <property type="nucleotide sequence ID" value="NZ_JMCB01000016.1"/>
</dbReference>
<dbReference type="OrthoDB" id="5523198at2"/>
<keyword evidence="12" id="KW-1185">Reference proteome</keyword>
<proteinExistence type="predicted"/>
<dbReference type="Proteomes" id="UP000028725">
    <property type="component" value="Unassembled WGS sequence"/>
</dbReference>
<dbReference type="InterPro" id="IPR000719">
    <property type="entry name" value="Prot_kinase_dom"/>
</dbReference>
<keyword evidence="2" id="KW-0723">Serine/threonine-protein kinase</keyword>
<dbReference type="Gene3D" id="1.10.510.10">
    <property type="entry name" value="Transferase(Phosphotransferase) domain 1"/>
    <property type="match status" value="1"/>
</dbReference>
<keyword evidence="3" id="KW-0808">Transferase</keyword>
<comment type="catalytic activity">
    <reaction evidence="7">
        <text>L-threonyl-[protein] + ATP = O-phospho-L-threonyl-[protein] + ADP + H(+)</text>
        <dbReference type="Rhea" id="RHEA:46608"/>
        <dbReference type="Rhea" id="RHEA-COMP:11060"/>
        <dbReference type="Rhea" id="RHEA-COMP:11605"/>
        <dbReference type="ChEBI" id="CHEBI:15378"/>
        <dbReference type="ChEBI" id="CHEBI:30013"/>
        <dbReference type="ChEBI" id="CHEBI:30616"/>
        <dbReference type="ChEBI" id="CHEBI:61977"/>
        <dbReference type="ChEBI" id="CHEBI:456216"/>
        <dbReference type="EC" id="2.7.11.1"/>
    </reaction>
</comment>
<feature type="compositionally biased region" description="Pro residues" evidence="9">
    <location>
        <begin position="455"/>
        <end position="464"/>
    </location>
</feature>
<dbReference type="PANTHER" id="PTHR43671">
    <property type="entry name" value="SERINE/THREONINE-PROTEIN KINASE NEK"/>
    <property type="match status" value="1"/>
</dbReference>
<evidence type="ECO:0000256" key="8">
    <source>
        <dbReference type="ARBA" id="ARBA00048679"/>
    </source>
</evidence>
<evidence type="ECO:0000256" key="1">
    <source>
        <dbReference type="ARBA" id="ARBA00012513"/>
    </source>
</evidence>
<dbReference type="InterPro" id="IPR011009">
    <property type="entry name" value="Kinase-like_dom_sf"/>
</dbReference>
<keyword evidence="5" id="KW-0418">Kinase</keyword>
<comment type="catalytic activity">
    <reaction evidence="8">
        <text>L-seryl-[protein] + ATP = O-phospho-L-seryl-[protein] + ADP + H(+)</text>
        <dbReference type="Rhea" id="RHEA:17989"/>
        <dbReference type="Rhea" id="RHEA-COMP:9863"/>
        <dbReference type="Rhea" id="RHEA-COMP:11604"/>
        <dbReference type="ChEBI" id="CHEBI:15378"/>
        <dbReference type="ChEBI" id="CHEBI:29999"/>
        <dbReference type="ChEBI" id="CHEBI:30616"/>
        <dbReference type="ChEBI" id="CHEBI:83421"/>
        <dbReference type="ChEBI" id="CHEBI:456216"/>
        <dbReference type="EC" id="2.7.11.1"/>
    </reaction>
</comment>
<dbReference type="STRING" id="394096.DB31_2498"/>
<dbReference type="Gene3D" id="3.30.200.20">
    <property type="entry name" value="Phosphorylase Kinase, domain 1"/>
    <property type="match status" value="1"/>
</dbReference>
<keyword evidence="6" id="KW-0067">ATP-binding</keyword>
<evidence type="ECO:0000256" key="9">
    <source>
        <dbReference type="SAM" id="MobiDB-lite"/>
    </source>
</evidence>
<evidence type="ECO:0000256" key="3">
    <source>
        <dbReference type="ARBA" id="ARBA00022679"/>
    </source>
</evidence>
<evidence type="ECO:0000259" key="10">
    <source>
        <dbReference type="PROSITE" id="PS50011"/>
    </source>
</evidence>
<evidence type="ECO:0000313" key="12">
    <source>
        <dbReference type="Proteomes" id="UP000028725"/>
    </source>
</evidence>
<accession>A0A085W7R7</accession>